<dbReference type="eggNOG" id="ENOG502SNME">
    <property type="taxonomic scope" value="Eukaryota"/>
</dbReference>
<dbReference type="STRING" id="692275.M3CQ38"/>
<dbReference type="InterPro" id="IPR049492">
    <property type="entry name" value="BD-FAE-like_dom"/>
</dbReference>
<keyword evidence="4" id="KW-1185">Reference proteome</keyword>
<keyword evidence="1 3" id="KW-0378">Hydrolase</keyword>
<dbReference type="OrthoDB" id="433474at2759"/>
<dbReference type="Pfam" id="PF20434">
    <property type="entry name" value="BD-FAE"/>
    <property type="match status" value="1"/>
</dbReference>
<dbReference type="RefSeq" id="XP_016763949.1">
    <property type="nucleotide sequence ID" value="XM_016902421.1"/>
</dbReference>
<dbReference type="Proteomes" id="UP000016931">
    <property type="component" value="Unassembled WGS sequence"/>
</dbReference>
<sequence length="327" mass="35886">MEHLPPLGTAVSEVVAPTMKLYAPLLQKNKQTIESVKKTTHSYGPHERQQLDVYTTPKPSVRNGRIPVLIFCYGGGLIRGDKTLPGYADNLCHANIASFFALRKGYSVVVPDYRLVGKHDVKFPSGGEDVSLTVEWVAQHADLFGNDPLDIFVMGNSAGGLHTSTFLLHQSFAPTRAKLFSGNGTRLRGAILLSVPFHMKFSHANRAETNKAYFANLDEEVPLGLLKTAKKAGPIDIMQAGMHTFILNGDLDPVDELFQTRDDFIAEWLAIGTKQSRSTLAVDIMPGHNHISPFCSLGTGIDEEEAWGHQVSAFCDNVRLFKPSNAE</sequence>
<name>M3CQ38_SPHMS</name>
<dbReference type="GeneID" id="27899558"/>
<dbReference type="InterPro" id="IPR029058">
    <property type="entry name" value="AB_hydrolase_fold"/>
</dbReference>
<evidence type="ECO:0000256" key="1">
    <source>
        <dbReference type="ARBA" id="ARBA00022801"/>
    </source>
</evidence>
<protein>
    <submittedName>
        <fullName evidence="3">Alpha/beta-hydrolase</fullName>
    </submittedName>
</protein>
<dbReference type="EMBL" id="KB456261">
    <property type="protein sequence ID" value="EMF15828.1"/>
    <property type="molecule type" value="Genomic_DNA"/>
</dbReference>
<dbReference type="AlphaFoldDB" id="M3CQ38"/>
<dbReference type="OMA" id="LCHANIA"/>
<dbReference type="HOGENOM" id="CLU_012494_8_1_1"/>
<reference evidence="3 4" key="1">
    <citation type="journal article" date="2012" name="PLoS Pathog.">
        <title>Diverse lifestyles and strategies of plant pathogenesis encoded in the genomes of eighteen Dothideomycetes fungi.</title>
        <authorList>
            <person name="Ohm R.A."/>
            <person name="Feau N."/>
            <person name="Henrissat B."/>
            <person name="Schoch C.L."/>
            <person name="Horwitz B.A."/>
            <person name="Barry K.W."/>
            <person name="Condon B.J."/>
            <person name="Copeland A.C."/>
            <person name="Dhillon B."/>
            <person name="Glaser F."/>
            <person name="Hesse C.N."/>
            <person name="Kosti I."/>
            <person name="LaButti K."/>
            <person name="Lindquist E.A."/>
            <person name="Lucas S."/>
            <person name="Salamov A.A."/>
            <person name="Bradshaw R.E."/>
            <person name="Ciuffetti L."/>
            <person name="Hamelin R.C."/>
            <person name="Kema G.H.J."/>
            <person name="Lawrence C."/>
            <person name="Scott J.A."/>
            <person name="Spatafora J.W."/>
            <person name="Turgeon B.G."/>
            <person name="de Wit P.J.G.M."/>
            <person name="Zhong S."/>
            <person name="Goodwin S.B."/>
            <person name="Grigoriev I.V."/>
        </authorList>
    </citation>
    <scope>NUCLEOTIDE SEQUENCE [LARGE SCALE GENOMIC DNA]</scope>
    <source>
        <strain evidence="3 4">SO2202</strain>
    </source>
</reference>
<evidence type="ECO:0000313" key="3">
    <source>
        <dbReference type="EMBL" id="EMF15828.1"/>
    </source>
</evidence>
<gene>
    <name evidence="3" type="ORF">SEPMUDRAFT_131436</name>
</gene>
<dbReference type="PANTHER" id="PTHR48081">
    <property type="entry name" value="AB HYDROLASE SUPERFAMILY PROTEIN C4A8.06C"/>
    <property type="match status" value="1"/>
</dbReference>
<proteinExistence type="predicted"/>
<organism evidence="3 4">
    <name type="scientific">Sphaerulina musiva (strain SO2202)</name>
    <name type="common">Poplar stem canker fungus</name>
    <name type="synonym">Septoria musiva</name>
    <dbReference type="NCBI Taxonomy" id="692275"/>
    <lineage>
        <taxon>Eukaryota</taxon>
        <taxon>Fungi</taxon>
        <taxon>Dikarya</taxon>
        <taxon>Ascomycota</taxon>
        <taxon>Pezizomycotina</taxon>
        <taxon>Dothideomycetes</taxon>
        <taxon>Dothideomycetidae</taxon>
        <taxon>Mycosphaerellales</taxon>
        <taxon>Mycosphaerellaceae</taxon>
        <taxon>Sphaerulina</taxon>
    </lineage>
</organism>
<feature type="domain" description="BD-FAE-like" evidence="2">
    <location>
        <begin position="51"/>
        <end position="165"/>
    </location>
</feature>
<dbReference type="GO" id="GO:0016787">
    <property type="term" value="F:hydrolase activity"/>
    <property type="evidence" value="ECO:0007669"/>
    <property type="project" value="UniProtKB-KW"/>
</dbReference>
<accession>M3CQ38</accession>
<evidence type="ECO:0000313" key="4">
    <source>
        <dbReference type="Proteomes" id="UP000016931"/>
    </source>
</evidence>
<dbReference type="InterPro" id="IPR050300">
    <property type="entry name" value="GDXG_lipolytic_enzyme"/>
</dbReference>
<dbReference type="ESTHER" id="sphms-m3cq38">
    <property type="family name" value="BD-FAE"/>
</dbReference>
<dbReference type="SUPFAM" id="SSF53474">
    <property type="entry name" value="alpha/beta-Hydrolases"/>
    <property type="match status" value="1"/>
</dbReference>
<dbReference type="Gene3D" id="3.40.50.1820">
    <property type="entry name" value="alpha/beta hydrolase"/>
    <property type="match status" value="1"/>
</dbReference>
<evidence type="ECO:0000259" key="2">
    <source>
        <dbReference type="Pfam" id="PF20434"/>
    </source>
</evidence>